<proteinExistence type="predicted"/>
<sequence>MEILRNRYSLILPLVGLLWSCSDPLPETDAPYLEGEWIIEEVDISLDIPTYVSGIDTDEEVFELDIPEEVQTIDILYSRELGFIANEVDYTDEIDFVDSYSLTFNSSGLYRLESKEEFFGLNLLEFLFQYAGADMIMEYFPGENYEYDYGNGEYEIYEEDYSFFIEISYFYSNFGEGIPEGIWEMANGSEDLLFDFKDPLYGEGLNLWQIEWIDDETILLSKSNEAATLSFDYYEKSDYFLDGFGDEYEYEAEASGEMFINSASILLKLKQ</sequence>
<protein>
    <recommendedName>
        <fullName evidence="3">Lipocalin-like domain-containing protein</fullName>
    </recommendedName>
</protein>
<reference evidence="1 2" key="1">
    <citation type="submission" date="2022-10" db="EMBL/GenBank/DDBJ databases">
        <title>Comparative genomics and taxonomic characterization of three novel marine species of genus Reichenbachiella exhibiting antioxidant and polysaccharide degradation activities.</title>
        <authorList>
            <person name="Muhammad N."/>
            <person name="Lee Y.-J."/>
            <person name="Ko J."/>
            <person name="Kim S.-G."/>
        </authorList>
    </citation>
    <scope>NUCLEOTIDE SEQUENCE [LARGE SCALE GENOMIC DNA]</scope>
    <source>
        <strain evidence="1 2">ABR2-5</strain>
    </source>
</reference>
<organism evidence="1 2">
    <name type="scientific">Reichenbachiella ulvae</name>
    <dbReference type="NCBI Taxonomy" id="2980104"/>
    <lineage>
        <taxon>Bacteria</taxon>
        <taxon>Pseudomonadati</taxon>
        <taxon>Bacteroidota</taxon>
        <taxon>Cytophagia</taxon>
        <taxon>Cytophagales</taxon>
        <taxon>Reichenbachiellaceae</taxon>
        <taxon>Reichenbachiella</taxon>
    </lineage>
</organism>
<dbReference type="Proteomes" id="UP001300692">
    <property type="component" value="Unassembled WGS sequence"/>
</dbReference>
<evidence type="ECO:0008006" key="3">
    <source>
        <dbReference type="Google" id="ProtNLM"/>
    </source>
</evidence>
<keyword evidence="2" id="KW-1185">Reference proteome</keyword>
<comment type="caution">
    <text evidence="1">The sequence shown here is derived from an EMBL/GenBank/DDBJ whole genome shotgun (WGS) entry which is preliminary data.</text>
</comment>
<evidence type="ECO:0000313" key="2">
    <source>
        <dbReference type="Proteomes" id="UP001300692"/>
    </source>
</evidence>
<dbReference type="EMBL" id="JAOYOD010000001">
    <property type="protein sequence ID" value="MCV9385770.1"/>
    <property type="molecule type" value="Genomic_DNA"/>
</dbReference>
<name>A0ABT3CQM3_9BACT</name>
<dbReference type="RefSeq" id="WP_264136553.1">
    <property type="nucleotide sequence ID" value="NZ_JAOYOD010000001.1"/>
</dbReference>
<gene>
    <name evidence="1" type="ORF">N7U62_03805</name>
</gene>
<evidence type="ECO:0000313" key="1">
    <source>
        <dbReference type="EMBL" id="MCV9385770.1"/>
    </source>
</evidence>
<accession>A0ABT3CQM3</accession>